<evidence type="ECO:0008006" key="2">
    <source>
        <dbReference type="Google" id="ProtNLM"/>
    </source>
</evidence>
<gene>
    <name evidence="1" type="ORF">AB3G34_02985</name>
</gene>
<organism evidence="1">
    <name type="scientific">Flavobacterium sp. WC2409</name>
    <dbReference type="NCBI Taxonomy" id="3234139"/>
    <lineage>
        <taxon>Bacteria</taxon>
        <taxon>Pseudomonadati</taxon>
        <taxon>Bacteroidota</taxon>
        <taxon>Flavobacteriia</taxon>
        <taxon>Flavobacteriales</taxon>
        <taxon>Flavobacteriaceae</taxon>
        <taxon>Flavobacterium</taxon>
    </lineage>
</organism>
<name>A0AB39W5C2_9FLAO</name>
<proteinExistence type="predicted"/>
<evidence type="ECO:0000313" key="1">
    <source>
        <dbReference type="EMBL" id="XDU96076.1"/>
    </source>
</evidence>
<accession>A0AB39W5C2</accession>
<dbReference type="EMBL" id="CP165625">
    <property type="protein sequence ID" value="XDU96076.1"/>
    <property type="molecule type" value="Genomic_DNA"/>
</dbReference>
<protein>
    <recommendedName>
        <fullName evidence="2">Arm DNA-binding domain-containing protein</fullName>
    </recommendedName>
</protein>
<dbReference type="AlphaFoldDB" id="A0AB39W5C2"/>
<dbReference type="RefSeq" id="WP_369753401.1">
    <property type="nucleotide sequence ID" value="NZ_CP165625.1"/>
</dbReference>
<reference evidence="1" key="1">
    <citation type="submission" date="2024-07" db="EMBL/GenBank/DDBJ databases">
        <authorList>
            <person name="Biller S.J."/>
        </authorList>
    </citation>
    <scope>NUCLEOTIDE SEQUENCE</scope>
    <source>
        <strain evidence="1">WC2409</strain>
    </source>
</reference>
<sequence>MVVQYQGQQKGIPTKFTVRISKNNILKNGSKYQMDLLVGEKKLPTFKTLNHKSLSDCLKEMYLFRKFNNIELEASSEKVEPTFIPSDSILYNNYKQTLFMA</sequence>